<accession>A0A5S3WGM3</accession>
<gene>
    <name evidence="1" type="ORF">CWB99_19940</name>
</gene>
<name>A0A5S3WGM3_9GAMM</name>
<reference evidence="1 2" key="1">
    <citation type="submission" date="2018-01" db="EMBL/GenBank/DDBJ databases">
        <authorList>
            <person name="Paulsen S."/>
            <person name="Gram L.K."/>
        </authorList>
    </citation>
    <scope>NUCLEOTIDE SEQUENCE [LARGE SCALE GENOMIC DNA]</scope>
    <source>
        <strain evidence="1 2">S2676</strain>
    </source>
</reference>
<organism evidence="1 2">
    <name type="scientific">Pseudoalteromonas rubra</name>
    <dbReference type="NCBI Taxonomy" id="43658"/>
    <lineage>
        <taxon>Bacteria</taxon>
        <taxon>Pseudomonadati</taxon>
        <taxon>Pseudomonadota</taxon>
        <taxon>Gammaproteobacteria</taxon>
        <taxon>Alteromonadales</taxon>
        <taxon>Pseudoalteromonadaceae</taxon>
        <taxon>Pseudoalteromonas</taxon>
    </lineage>
</organism>
<dbReference type="Proteomes" id="UP000310249">
    <property type="component" value="Unassembled WGS sequence"/>
</dbReference>
<dbReference type="AlphaFoldDB" id="A0A5S3WGM3"/>
<proteinExistence type="predicted"/>
<protein>
    <submittedName>
        <fullName evidence="1">Uncharacterized protein</fullName>
    </submittedName>
</protein>
<dbReference type="RefSeq" id="WP_138553171.1">
    <property type="nucleotide sequence ID" value="NZ_PNCH01000063.1"/>
</dbReference>
<dbReference type="OrthoDB" id="6301814at2"/>
<evidence type="ECO:0000313" key="2">
    <source>
        <dbReference type="Proteomes" id="UP000310249"/>
    </source>
</evidence>
<reference evidence="2" key="2">
    <citation type="submission" date="2019-06" db="EMBL/GenBank/DDBJ databases">
        <title>Co-occurence of chitin degradation, pigmentation and bioactivity in marine Pseudoalteromonas.</title>
        <authorList>
            <person name="Sonnenschein E.C."/>
            <person name="Bech P.K."/>
        </authorList>
    </citation>
    <scope>NUCLEOTIDE SEQUENCE [LARGE SCALE GENOMIC DNA]</scope>
    <source>
        <strain evidence="2">S2676</strain>
    </source>
</reference>
<dbReference type="EMBL" id="PNCI01000054">
    <property type="protein sequence ID" value="TMP26029.1"/>
    <property type="molecule type" value="Genomic_DNA"/>
</dbReference>
<comment type="caution">
    <text evidence="1">The sequence shown here is derived from an EMBL/GenBank/DDBJ whole genome shotgun (WGS) entry which is preliminary data.</text>
</comment>
<evidence type="ECO:0000313" key="1">
    <source>
        <dbReference type="EMBL" id="TMP26029.1"/>
    </source>
</evidence>
<sequence length="64" mass="7024">MKLTFKKKQIKNLSNTQATLALEDTPNVAGGRDLNLVTINPTFPSLANDCPSYYPTACETTFIC</sequence>